<dbReference type="Pfam" id="PF00106">
    <property type="entry name" value="adh_short"/>
    <property type="match status" value="1"/>
</dbReference>
<proteinExistence type="inferred from homology"/>
<evidence type="ECO:0000313" key="4">
    <source>
        <dbReference type="Proteomes" id="UP001596058"/>
    </source>
</evidence>
<keyword evidence="4" id="KW-1185">Reference proteome</keyword>
<evidence type="ECO:0000256" key="2">
    <source>
        <dbReference type="ARBA" id="ARBA00023002"/>
    </source>
</evidence>
<keyword evidence="2" id="KW-0560">Oxidoreductase</keyword>
<dbReference type="Gene3D" id="3.40.50.720">
    <property type="entry name" value="NAD(P)-binding Rossmann-like Domain"/>
    <property type="match status" value="2"/>
</dbReference>
<comment type="similarity">
    <text evidence="1">Belongs to the short-chain dehydrogenases/reductases (SDR) family.</text>
</comment>
<dbReference type="Proteomes" id="UP001596058">
    <property type="component" value="Unassembled WGS sequence"/>
</dbReference>
<accession>A0ABW1CC58</accession>
<dbReference type="InterPro" id="IPR002347">
    <property type="entry name" value="SDR_fam"/>
</dbReference>
<sequence>MEKIALITGAGRGIGAATAQELGRRGFHVIVNYRADEPAAASVVRRIEAAGGVARAVQADVCDPGQVAALVEGCARVDAHATAKAALNAFAQHVAAEAGAWGIAVNTVAPAAVRTEGSATMLTPEVEEALGRRSVLGRMLDPQDVAAVVGSILDGGFDAVAGVKIPVDAGQRVLSG</sequence>
<comment type="caution">
    <text evidence="3">The sequence shown here is derived from an EMBL/GenBank/DDBJ whole genome shotgun (WGS) entry which is preliminary data.</text>
</comment>
<dbReference type="SUPFAM" id="SSF51735">
    <property type="entry name" value="NAD(P)-binding Rossmann-fold domains"/>
    <property type="match status" value="1"/>
</dbReference>
<dbReference type="RefSeq" id="WP_379511967.1">
    <property type="nucleotide sequence ID" value="NZ_JBHSPA010000003.1"/>
</dbReference>
<organism evidence="3 4">
    <name type="scientific">Nonomuraea insulae</name>
    <dbReference type="NCBI Taxonomy" id="1616787"/>
    <lineage>
        <taxon>Bacteria</taxon>
        <taxon>Bacillati</taxon>
        <taxon>Actinomycetota</taxon>
        <taxon>Actinomycetes</taxon>
        <taxon>Streptosporangiales</taxon>
        <taxon>Streptosporangiaceae</taxon>
        <taxon>Nonomuraea</taxon>
    </lineage>
</organism>
<protein>
    <submittedName>
        <fullName evidence="3">SDR family oxidoreductase</fullName>
    </submittedName>
</protein>
<dbReference type="PANTHER" id="PTHR43639">
    <property type="entry name" value="OXIDOREDUCTASE, SHORT-CHAIN DEHYDROGENASE/REDUCTASE FAMILY (AFU_ORTHOLOGUE AFUA_5G02870)"/>
    <property type="match status" value="1"/>
</dbReference>
<evidence type="ECO:0000313" key="3">
    <source>
        <dbReference type="EMBL" id="MFC5822413.1"/>
    </source>
</evidence>
<dbReference type="PANTHER" id="PTHR43639:SF1">
    <property type="entry name" value="SHORT-CHAIN DEHYDROGENASE_REDUCTASE FAMILY PROTEIN"/>
    <property type="match status" value="1"/>
</dbReference>
<evidence type="ECO:0000256" key="1">
    <source>
        <dbReference type="ARBA" id="ARBA00006484"/>
    </source>
</evidence>
<gene>
    <name evidence="3" type="ORF">ACFPZ3_00960</name>
</gene>
<reference evidence="4" key="1">
    <citation type="journal article" date="2019" name="Int. J. Syst. Evol. Microbiol.">
        <title>The Global Catalogue of Microorganisms (GCM) 10K type strain sequencing project: providing services to taxonomists for standard genome sequencing and annotation.</title>
        <authorList>
            <consortium name="The Broad Institute Genomics Platform"/>
            <consortium name="The Broad Institute Genome Sequencing Center for Infectious Disease"/>
            <person name="Wu L."/>
            <person name="Ma J."/>
        </authorList>
    </citation>
    <scope>NUCLEOTIDE SEQUENCE [LARGE SCALE GENOMIC DNA]</scope>
    <source>
        <strain evidence="4">CCUG 53903</strain>
    </source>
</reference>
<dbReference type="InterPro" id="IPR036291">
    <property type="entry name" value="NAD(P)-bd_dom_sf"/>
</dbReference>
<dbReference type="Pfam" id="PF13561">
    <property type="entry name" value="adh_short_C2"/>
    <property type="match status" value="1"/>
</dbReference>
<dbReference type="PRINTS" id="PR00081">
    <property type="entry name" value="GDHRDH"/>
</dbReference>
<name>A0ABW1CC58_9ACTN</name>
<dbReference type="EMBL" id="JBHSPA010000003">
    <property type="protein sequence ID" value="MFC5822413.1"/>
    <property type="molecule type" value="Genomic_DNA"/>
</dbReference>